<dbReference type="AlphaFoldDB" id="A0AAV3YV02"/>
<evidence type="ECO:0000313" key="1">
    <source>
        <dbReference type="EMBL" id="GFN87004.1"/>
    </source>
</evidence>
<organism evidence="1 2">
    <name type="scientific">Plakobranchus ocellatus</name>
    <dbReference type="NCBI Taxonomy" id="259542"/>
    <lineage>
        <taxon>Eukaryota</taxon>
        <taxon>Metazoa</taxon>
        <taxon>Spiralia</taxon>
        <taxon>Lophotrochozoa</taxon>
        <taxon>Mollusca</taxon>
        <taxon>Gastropoda</taxon>
        <taxon>Heterobranchia</taxon>
        <taxon>Euthyneura</taxon>
        <taxon>Panpulmonata</taxon>
        <taxon>Sacoglossa</taxon>
        <taxon>Placobranchoidea</taxon>
        <taxon>Plakobranchidae</taxon>
        <taxon>Plakobranchus</taxon>
    </lineage>
</organism>
<dbReference type="Proteomes" id="UP000735302">
    <property type="component" value="Unassembled WGS sequence"/>
</dbReference>
<accession>A0AAV3YV02</accession>
<sequence length="219" mass="24028">MCDLTASEDNNWTSNNHNCLLLVLGTVGLICVASLGRSSLHAALWWLSEASPIRCGRIVKFSPSVYRGHTWGEGSVGNTGTRGQLQSTNQFTNQPNNQPTIVAVSLQISSPTNQPANQPVYCPTNQPVSSPTNQLAIQTVYCPINQPNQPPNNQLAIQPVYYPTNQPTKQSVHQYTNQPANRPFDQYINELAHQVTNQPNNTSQPDIATTGLIYCLKSQ</sequence>
<keyword evidence="2" id="KW-1185">Reference proteome</keyword>
<gene>
    <name evidence="1" type="ORF">PoB_001351000</name>
</gene>
<name>A0AAV3YV02_9GAST</name>
<dbReference type="EMBL" id="BLXT01001645">
    <property type="protein sequence ID" value="GFN87004.1"/>
    <property type="molecule type" value="Genomic_DNA"/>
</dbReference>
<reference evidence="1 2" key="1">
    <citation type="journal article" date="2021" name="Elife">
        <title>Chloroplast acquisition without the gene transfer in kleptoplastic sea slugs, Plakobranchus ocellatus.</title>
        <authorList>
            <person name="Maeda T."/>
            <person name="Takahashi S."/>
            <person name="Yoshida T."/>
            <person name="Shimamura S."/>
            <person name="Takaki Y."/>
            <person name="Nagai Y."/>
            <person name="Toyoda A."/>
            <person name="Suzuki Y."/>
            <person name="Arimoto A."/>
            <person name="Ishii H."/>
            <person name="Satoh N."/>
            <person name="Nishiyama T."/>
            <person name="Hasebe M."/>
            <person name="Maruyama T."/>
            <person name="Minagawa J."/>
            <person name="Obokata J."/>
            <person name="Shigenobu S."/>
        </authorList>
    </citation>
    <scope>NUCLEOTIDE SEQUENCE [LARGE SCALE GENOMIC DNA]</scope>
</reference>
<protein>
    <submittedName>
        <fullName evidence="1">Serine repeat antigen 4</fullName>
    </submittedName>
</protein>
<comment type="caution">
    <text evidence="1">The sequence shown here is derived from an EMBL/GenBank/DDBJ whole genome shotgun (WGS) entry which is preliminary data.</text>
</comment>
<proteinExistence type="predicted"/>
<evidence type="ECO:0000313" key="2">
    <source>
        <dbReference type="Proteomes" id="UP000735302"/>
    </source>
</evidence>